<accession>A0AAN6G3B1</accession>
<protein>
    <submittedName>
        <fullName evidence="1">Uncharacterized protein</fullName>
    </submittedName>
</protein>
<reference evidence="1" key="1">
    <citation type="journal article" date="2023" name="PhytoFront">
        <title>Draft Genome Resources of Seven Strains of Tilletia horrida, Causal Agent of Kernel Smut of Rice.</title>
        <authorList>
            <person name="Khanal S."/>
            <person name="Antony Babu S."/>
            <person name="Zhou X.G."/>
        </authorList>
    </citation>
    <scope>NUCLEOTIDE SEQUENCE</scope>
    <source>
        <strain evidence="1">TX3</strain>
    </source>
</reference>
<gene>
    <name evidence="1" type="ORF">OC842_007736</name>
</gene>
<name>A0AAN6G3B1_9BASI</name>
<dbReference type="EMBL" id="JAPDMQ010001226">
    <property type="protein sequence ID" value="KAK0518623.1"/>
    <property type="molecule type" value="Genomic_DNA"/>
</dbReference>
<sequence>MDSNLVYSGLAHVLAVIKPAGFGEWTHSATDLAHLVSLWETTNGGRRLQLDFIALAHGAASLYGLHYEPDLMDIGFDVARQIDAFGILGFVQPQPVEEIPNLQDYAGLGILPVGLRSRLFHEYRLTLTPKPYSDMILGPDHIRFELCDWHMDSSTMWAPAPHRNFARVHHFLKSAANLSFWAFHKAQFGQLWEALDYGAKFYAILQNDVDPSCVDEDHFIQWFSAGLEDGCHCVCRF</sequence>
<organism evidence="1 2">
    <name type="scientific">Tilletia horrida</name>
    <dbReference type="NCBI Taxonomy" id="155126"/>
    <lineage>
        <taxon>Eukaryota</taxon>
        <taxon>Fungi</taxon>
        <taxon>Dikarya</taxon>
        <taxon>Basidiomycota</taxon>
        <taxon>Ustilaginomycotina</taxon>
        <taxon>Exobasidiomycetes</taxon>
        <taxon>Tilletiales</taxon>
        <taxon>Tilletiaceae</taxon>
        <taxon>Tilletia</taxon>
    </lineage>
</organism>
<dbReference type="AlphaFoldDB" id="A0AAN6G3B1"/>
<evidence type="ECO:0000313" key="1">
    <source>
        <dbReference type="EMBL" id="KAK0518623.1"/>
    </source>
</evidence>
<dbReference type="Proteomes" id="UP001176521">
    <property type="component" value="Unassembled WGS sequence"/>
</dbReference>
<keyword evidence="2" id="KW-1185">Reference proteome</keyword>
<proteinExistence type="predicted"/>
<evidence type="ECO:0000313" key="2">
    <source>
        <dbReference type="Proteomes" id="UP001176521"/>
    </source>
</evidence>
<comment type="caution">
    <text evidence="1">The sequence shown here is derived from an EMBL/GenBank/DDBJ whole genome shotgun (WGS) entry which is preliminary data.</text>
</comment>